<reference evidence="2 3" key="1">
    <citation type="journal article" date="2016" name="Front. Microbiol.">
        <title>Genome and transcriptome sequences reveal the specific parasitism of the nematophagous Purpureocillium lilacinum 36-1.</title>
        <authorList>
            <person name="Xie J."/>
            <person name="Li S."/>
            <person name="Mo C."/>
            <person name="Xiao X."/>
            <person name="Peng D."/>
            <person name="Wang G."/>
            <person name="Xiao Y."/>
        </authorList>
    </citation>
    <scope>NUCLEOTIDE SEQUENCE [LARGE SCALE GENOMIC DNA]</scope>
    <source>
        <strain evidence="2 3">36-1</strain>
    </source>
</reference>
<evidence type="ECO:0000313" key="3">
    <source>
        <dbReference type="Proteomes" id="UP000245956"/>
    </source>
</evidence>
<proteinExistence type="predicted"/>
<dbReference type="AlphaFoldDB" id="A0A2U3EKE3"/>
<feature type="region of interest" description="Disordered" evidence="1">
    <location>
        <begin position="194"/>
        <end position="241"/>
    </location>
</feature>
<name>A0A2U3EKE3_PURLI</name>
<gene>
    <name evidence="2" type="ORF">PCL_08302</name>
</gene>
<comment type="caution">
    <text evidence="2">The sequence shown here is derived from an EMBL/GenBank/DDBJ whole genome shotgun (WGS) entry which is preliminary data.</text>
</comment>
<protein>
    <submittedName>
        <fullName evidence="2">Uncharacterized protein</fullName>
    </submittedName>
</protein>
<sequence>MVAAAGASAVLAGDGSPSLPLQVPGSSLPAVCVLSFGSFEGVETRAPTNHDGQGRGKTPLFGSGKRTGGPFVNQRHSANNRTKRVGTRPLHGPGYPPFPRLKVQSCHGHLTSHAPPSLQLVAFWATVSRALAAETITCATAFVPLARLFDGHVKVGGVCRLFSGSRYRIHAKGTGFRLYSPPMMDATAEIHDRSGATSCGHSPFRPDSSDDGCSLEAHVRTTQAHQGTPTHAGKSRHSARTEAAAPYPYLVSYTQHPLFGQTYE</sequence>
<accession>A0A2U3EKE3</accession>
<dbReference type="Proteomes" id="UP000245956">
    <property type="component" value="Unassembled WGS sequence"/>
</dbReference>
<feature type="region of interest" description="Disordered" evidence="1">
    <location>
        <begin position="44"/>
        <end position="76"/>
    </location>
</feature>
<dbReference type="EMBL" id="LCWV01000003">
    <property type="protein sequence ID" value="PWI74988.1"/>
    <property type="molecule type" value="Genomic_DNA"/>
</dbReference>
<organism evidence="2 3">
    <name type="scientific">Purpureocillium lilacinum</name>
    <name type="common">Paecilomyces lilacinus</name>
    <dbReference type="NCBI Taxonomy" id="33203"/>
    <lineage>
        <taxon>Eukaryota</taxon>
        <taxon>Fungi</taxon>
        <taxon>Dikarya</taxon>
        <taxon>Ascomycota</taxon>
        <taxon>Pezizomycotina</taxon>
        <taxon>Sordariomycetes</taxon>
        <taxon>Hypocreomycetidae</taxon>
        <taxon>Hypocreales</taxon>
        <taxon>Ophiocordycipitaceae</taxon>
        <taxon>Purpureocillium</taxon>
    </lineage>
</organism>
<evidence type="ECO:0000256" key="1">
    <source>
        <dbReference type="SAM" id="MobiDB-lite"/>
    </source>
</evidence>
<feature type="compositionally biased region" description="Polar residues" evidence="1">
    <location>
        <begin position="220"/>
        <end position="229"/>
    </location>
</feature>
<evidence type="ECO:0000313" key="2">
    <source>
        <dbReference type="EMBL" id="PWI74988.1"/>
    </source>
</evidence>